<protein>
    <submittedName>
        <fullName evidence="3">Amidase</fullName>
        <ecNumber evidence="3">3.5.1.4</ecNumber>
    </submittedName>
</protein>
<gene>
    <name evidence="3" type="ORF">ACFO3L_10035</name>
</gene>
<dbReference type="Pfam" id="PF01425">
    <property type="entry name" value="Amidase"/>
    <property type="match status" value="1"/>
</dbReference>
<dbReference type="GO" id="GO:0004040">
    <property type="term" value="F:amidase activity"/>
    <property type="evidence" value="ECO:0007669"/>
    <property type="project" value="UniProtKB-EC"/>
</dbReference>
<organism evidence="3 4">
    <name type="scientific">Enterococcus eurekensis</name>
    <dbReference type="NCBI Taxonomy" id="1159753"/>
    <lineage>
        <taxon>Bacteria</taxon>
        <taxon>Bacillati</taxon>
        <taxon>Bacillota</taxon>
        <taxon>Bacilli</taxon>
        <taxon>Lactobacillales</taxon>
        <taxon>Enterococcaceae</taxon>
        <taxon>Enterococcus</taxon>
    </lineage>
</organism>
<dbReference type="InterPro" id="IPR020556">
    <property type="entry name" value="Amidase_CS"/>
</dbReference>
<dbReference type="EC" id="3.5.1.4" evidence="3"/>
<proteinExistence type="inferred from homology"/>
<dbReference type="PANTHER" id="PTHR11895">
    <property type="entry name" value="TRANSAMIDASE"/>
    <property type="match status" value="1"/>
</dbReference>
<keyword evidence="3" id="KW-0378">Hydrolase</keyword>
<keyword evidence="4" id="KW-1185">Reference proteome</keyword>
<name>A0ABV9M8H4_9ENTE</name>
<dbReference type="InterPro" id="IPR023631">
    <property type="entry name" value="Amidase_dom"/>
</dbReference>
<comment type="caution">
    <text evidence="3">The sequence shown here is derived from an EMBL/GenBank/DDBJ whole genome shotgun (WGS) entry which is preliminary data.</text>
</comment>
<feature type="domain" description="Amidase" evidence="2">
    <location>
        <begin position="22"/>
        <end position="464"/>
    </location>
</feature>
<dbReference type="EMBL" id="JBHSGT010000061">
    <property type="protein sequence ID" value="MFC4710938.1"/>
    <property type="molecule type" value="Genomic_DNA"/>
</dbReference>
<dbReference type="NCBIfam" id="NF005099">
    <property type="entry name" value="PRK06529.1"/>
    <property type="match status" value="1"/>
</dbReference>
<comment type="similarity">
    <text evidence="1">Belongs to the amidase family.</text>
</comment>
<dbReference type="InterPro" id="IPR000120">
    <property type="entry name" value="Amidase"/>
</dbReference>
<evidence type="ECO:0000313" key="3">
    <source>
        <dbReference type="EMBL" id="MFC4710938.1"/>
    </source>
</evidence>
<dbReference type="PANTHER" id="PTHR11895:SF7">
    <property type="entry name" value="GLUTAMYL-TRNA(GLN) AMIDOTRANSFERASE SUBUNIT A, MITOCHONDRIAL"/>
    <property type="match status" value="1"/>
</dbReference>
<dbReference type="PROSITE" id="PS00571">
    <property type="entry name" value="AMIDASES"/>
    <property type="match status" value="1"/>
</dbReference>
<evidence type="ECO:0000256" key="1">
    <source>
        <dbReference type="ARBA" id="ARBA00009199"/>
    </source>
</evidence>
<dbReference type="SUPFAM" id="SSF75304">
    <property type="entry name" value="Amidase signature (AS) enzymes"/>
    <property type="match status" value="1"/>
</dbReference>
<dbReference type="Proteomes" id="UP001596026">
    <property type="component" value="Unassembled WGS sequence"/>
</dbReference>
<reference evidence="4" key="1">
    <citation type="journal article" date="2019" name="Int. J. Syst. Evol. Microbiol.">
        <title>The Global Catalogue of Microorganisms (GCM) 10K type strain sequencing project: providing services to taxonomists for standard genome sequencing and annotation.</title>
        <authorList>
            <consortium name="The Broad Institute Genomics Platform"/>
            <consortium name="The Broad Institute Genome Sequencing Center for Infectious Disease"/>
            <person name="Wu L."/>
            <person name="Ma J."/>
        </authorList>
    </citation>
    <scope>NUCLEOTIDE SEQUENCE [LARGE SCALE GENOMIC DNA]</scope>
    <source>
        <strain evidence="4">CGMCC 1.19061</strain>
    </source>
</reference>
<evidence type="ECO:0000313" key="4">
    <source>
        <dbReference type="Proteomes" id="UP001596026"/>
    </source>
</evidence>
<dbReference type="Gene3D" id="3.90.1300.10">
    <property type="entry name" value="Amidase signature (AS) domain"/>
    <property type="match status" value="1"/>
</dbReference>
<evidence type="ECO:0000259" key="2">
    <source>
        <dbReference type="Pfam" id="PF01425"/>
    </source>
</evidence>
<sequence length="486" mass="53696">MKDGLYWSNQLKTKQVSFEEYVTHLEAKIKVINPKINALVTFEKESAIKQYHRTPNLDELPFSGLPIPLKMLGQTKKGWLNTAGSRLFRDVRSPFTSHFVQRLESIGLIPIGQSTAPEFGFKNVTDATIYGDTRNPADLSRSAGGSSGGAAALVAAGIFPIAGASDGGGSIRIPASFNGLIGLKPTRGTMPVGPDGWRGWQGASISFGLTVSMRDTKTLFYAMRGTENAAPYQAPKTEWAHHEPSNKKLRIAFSTSSPVGSLVSKEAIHAVEEAVIFLTAQGHDVFEIKYPVNGDQLIRSYYQMNGAETAAMFENISTQLKRELTINDMELMTWGLYQYGQKLSASSYIHSLNTWDAAAVEMEKQFENFDLFLSPATAHPAPKIETDLQSDAIRAELTTIEQRSKEEAATIIYQMFEKSLALSPYTQLANLTGQPAISLPTFTTKEDLPLGIQFMAAKGNEDLLFQIGYEFEHAQRFHLPKAYFER</sequence>
<dbReference type="InterPro" id="IPR036928">
    <property type="entry name" value="AS_sf"/>
</dbReference>
<accession>A0ABV9M8H4</accession>
<dbReference type="RefSeq" id="WP_379966907.1">
    <property type="nucleotide sequence ID" value="NZ_JBHSGT010000061.1"/>
</dbReference>